<keyword evidence="3" id="KW-1185">Reference proteome</keyword>
<sequence length="94" mass="10721">MSKKLLTTVLRPLRLCPYLTTLLFSMNVPNDQKKQDEEKSRKTDKDKPGSEKDEEEFWTKAEPGDAVRFKASLPGKRLLCSEYLPSPNHLGPDS</sequence>
<feature type="compositionally biased region" description="Basic and acidic residues" evidence="1">
    <location>
        <begin position="31"/>
        <end position="59"/>
    </location>
</feature>
<protein>
    <submittedName>
        <fullName evidence="4">Secreted protein</fullName>
    </submittedName>
</protein>
<dbReference type="WBParaSite" id="NBR_0000362101-mRNA-1">
    <property type="protein sequence ID" value="NBR_0000362101-mRNA-1"/>
    <property type="gene ID" value="NBR_0000362101"/>
</dbReference>
<organism evidence="4">
    <name type="scientific">Nippostrongylus brasiliensis</name>
    <name type="common">Rat hookworm</name>
    <dbReference type="NCBI Taxonomy" id="27835"/>
    <lineage>
        <taxon>Eukaryota</taxon>
        <taxon>Metazoa</taxon>
        <taxon>Ecdysozoa</taxon>
        <taxon>Nematoda</taxon>
        <taxon>Chromadorea</taxon>
        <taxon>Rhabditida</taxon>
        <taxon>Rhabditina</taxon>
        <taxon>Rhabditomorpha</taxon>
        <taxon>Strongyloidea</taxon>
        <taxon>Heligmosomidae</taxon>
        <taxon>Nippostrongylus</taxon>
    </lineage>
</organism>
<feature type="region of interest" description="Disordered" evidence="1">
    <location>
        <begin position="27"/>
        <end position="59"/>
    </location>
</feature>
<dbReference type="AlphaFoldDB" id="A0A0N4XM69"/>
<evidence type="ECO:0000313" key="3">
    <source>
        <dbReference type="Proteomes" id="UP000271162"/>
    </source>
</evidence>
<evidence type="ECO:0000256" key="1">
    <source>
        <dbReference type="SAM" id="MobiDB-lite"/>
    </source>
</evidence>
<proteinExistence type="predicted"/>
<reference evidence="2 3" key="2">
    <citation type="submission" date="2018-11" db="EMBL/GenBank/DDBJ databases">
        <authorList>
            <consortium name="Pathogen Informatics"/>
        </authorList>
    </citation>
    <scope>NUCLEOTIDE SEQUENCE [LARGE SCALE GENOMIC DNA]</scope>
</reference>
<dbReference type="Proteomes" id="UP000271162">
    <property type="component" value="Unassembled WGS sequence"/>
</dbReference>
<evidence type="ECO:0000313" key="2">
    <source>
        <dbReference type="EMBL" id="VDL67211.1"/>
    </source>
</evidence>
<gene>
    <name evidence="2" type="ORF">NBR_LOCUS3622</name>
</gene>
<dbReference type="EMBL" id="UYSL01005635">
    <property type="protein sequence ID" value="VDL67211.1"/>
    <property type="molecule type" value="Genomic_DNA"/>
</dbReference>
<reference evidence="4" key="1">
    <citation type="submission" date="2017-02" db="UniProtKB">
        <authorList>
            <consortium name="WormBaseParasite"/>
        </authorList>
    </citation>
    <scope>IDENTIFICATION</scope>
</reference>
<evidence type="ECO:0000313" key="4">
    <source>
        <dbReference type="WBParaSite" id="NBR_0000362101-mRNA-1"/>
    </source>
</evidence>
<name>A0A0N4XM69_NIPBR</name>
<accession>A0A0N4XM69</accession>